<name>A0A975IX73_9CAUL</name>
<feature type="domain" description="Carbohydrate esterase 2 N-terminal" evidence="2">
    <location>
        <begin position="48"/>
        <end position="147"/>
    </location>
</feature>
<organism evidence="3 4">
    <name type="scientific">Phenylobacterium montanum</name>
    <dbReference type="NCBI Taxonomy" id="2823693"/>
    <lineage>
        <taxon>Bacteria</taxon>
        <taxon>Pseudomonadati</taxon>
        <taxon>Pseudomonadota</taxon>
        <taxon>Alphaproteobacteria</taxon>
        <taxon>Caulobacterales</taxon>
        <taxon>Caulobacteraceae</taxon>
        <taxon>Phenylobacterium</taxon>
    </lineage>
</organism>
<dbReference type="Gene3D" id="3.40.50.1110">
    <property type="entry name" value="SGNH hydrolase"/>
    <property type="match status" value="1"/>
</dbReference>
<keyword evidence="4" id="KW-1185">Reference proteome</keyword>
<dbReference type="GO" id="GO:0052689">
    <property type="term" value="F:carboxylic ester hydrolase activity"/>
    <property type="evidence" value="ECO:0007669"/>
    <property type="project" value="InterPro"/>
</dbReference>
<sequence length="376" mass="40736">MTAERAERIFGMALSLGLLASAGEARAAIEVGALADEAPQTAPLPVHVMGRALRRGPSTWVRQWPGTYFETGFDGAAVDLRVGAGEVNLRITVDGEASVLLTRPHPGTYRVQGFAPGRHRVRAQVVSESQAGPTEFGGFWAEAGTKPSPLRQATRQVEFIGDSHTVGYGNTASRRDCGPDQVWSTTDTSQGIAPRIASRYGADYQVNAISGRGIVRNYNGFAADTLPQAYPFTLFDSKARWADPAWRPQLVVIALGTNDFSTPLHAGEKWADRNQLRADYETSYAGFVESLRVRYPRAYFVLWATDLADGEIRSEVSRVVERLRRGGERSIALVPVSGLSLSACQYHPSTADDAVISNAISAYVDAHPEVWAAAGR</sequence>
<dbReference type="InterPro" id="IPR052762">
    <property type="entry name" value="PCW_deacetylase/CE"/>
</dbReference>
<feature type="domain" description="SGNH hydrolase-type esterase" evidence="1">
    <location>
        <begin position="159"/>
        <end position="336"/>
    </location>
</feature>
<accession>A0A975IX73</accession>
<dbReference type="InterPro" id="IPR040794">
    <property type="entry name" value="CE2_N"/>
</dbReference>
<evidence type="ECO:0000259" key="2">
    <source>
        <dbReference type="Pfam" id="PF17996"/>
    </source>
</evidence>
<dbReference type="CDD" id="cd01831">
    <property type="entry name" value="Endoglucanase_E_like"/>
    <property type="match status" value="1"/>
</dbReference>
<dbReference type="KEGG" id="caul:KCG34_10935"/>
<proteinExistence type="predicted"/>
<dbReference type="InterPro" id="IPR013830">
    <property type="entry name" value="SGNH_hydro"/>
</dbReference>
<dbReference type="Pfam" id="PF17996">
    <property type="entry name" value="CE2_N"/>
    <property type="match status" value="1"/>
</dbReference>
<dbReference type="Pfam" id="PF13472">
    <property type="entry name" value="Lipase_GDSL_2"/>
    <property type="match status" value="1"/>
</dbReference>
<dbReference type="PANTHER" id="PTHR37834:SF2">
    <property type="entry name" value="ESTERASE, SGNH HYDROLASE-TYPE"/>
    <property type="match status" value="1"/>
</dbReference>
<gene>
    <name evidence="3" type="ORF">KCG34_10935</name>
</gene>
<dbReference type="InterPro" id="IPR037461">
    <property type="entry name" value="CtCE2-like_dom"/>
</dbReference>
<dbReference type="InterPro" id="IPR036514">
    <property type="entry name" value="SGNH_hydro_sf"/>
</dbReference>
<protein>
    <submittedName>
        <fullName evidence="3">Endoglucanase E</fullName>
    </submittedName>
</protein>
<dbReference type="RefSeq" id="WP_211940380.1">
    <property type="nucleotide sequence ID" value="NZ_CP073078.1"/>
</dbReference>
<dbReference type="SUPFAM" id="SSF52266">
    <property type="entry name" value="SGNH hydrolase"/>
    <property type="match status" value="1"/>
</dbReference>
<dbReference type="Gene3D" id="2.60.120.260">
    <property type="entry name" value="Galactose-binding domain-like"/>
    <property type="match status" value="1"/>
</dbReference>
<reference evidence="3" key="1">
    <citation type="submission" date="2021-04" db="EMBL/GenBank/DDBJ databases">
        <title>The complete genome sequence of Caulobacter sp. S6.</title>
        <authorList>
            <person name="Tang Y."/>
            <person name="Ouyang W."/>
            <person name="Liu Q."/>
            <person name="Huang B."/>
            <person name="Guo Z."/>
            <person name="Lei P."/>
        </authorList>
    </citation>
    <scope>NUCLEOTIDE SEQUENCE</scope>
    <source>
        <strain evidence="3">S6</strain>
    </source>
</reference>
<dbReference type="EMBL" id="CP073078">
    <property type="protein sequence ID" value="QUD90329.1"/>
    <property type="molecule type" value="Genomic_DNA"/>
</dbReference>
<evidence type="ECO:0000259" key="1">
    <source>
        <dbReference type="Pfam" id="PF13472"/>
    </source>
</evidence>
<evidence type="ECO:0000313" key="3">
    <source>
        <dbReference type="EMBL" id="QUD90329.1"/>
    </source>
</evidence>
<dbReference type="Proteomes" id="UP000676409">
    <property type="component" value="Chromosome"/>
</dbReference>
<evidence type="ECO:0000313" key="4">
    <source>
        <dbReference type="Proteomes" id="UP000676409"/>
    </source>
</evidence>
<dbReference type="AlphaFoldDB" id="A0A975IX73"/>
<dbReference type="PANTHER" id="PTHR37834">
    <property type="entry name" value="GDSL-LIKE LIPASE/ACYLHYDROLASE DOMAIN PROTEIN (AFU_ORTHOLOGUE AFUA_2G00620)"/>
    <property type="match status" value="1"/>
</dbReference>